<evidence type="ECO:0000313" key="3">
    <source>
        <dbReference type="EMBL" id="MBS6622713.1"/>
    </source>
</evidence>
<comment type="caution">
    <text evidence="3">The sequence shown here is derived from an EMBL/GenBank/DDBJ whole genome shotgun (WGS) entry which is preliminary data.</text>
</comment>
<dbReference type="PANTHER" id="PTHR22617:SF23">
    <property type="entry name" value="CHEMOTAXIS PROTEIN CHEW"/>
    <property type="match status" value="1"/>
</dbReference>
<dbReference type="PANTHER" id="PTHR22617">
    <property type="entry name" value="CHEMOTAXIS SENSOR HISTIDINE KINASE-RELATED"/>
    <property type="match status" value="1"/>
</dbReference>
<feature type="domain" description="CheW-like" evidence="2">
    <location>
        <begin position="44"/>
        <end position="182"/>
    </location>
</feature>
<feature type="coiled-coil region" evidence="1">
    <location>
        <begin position="1"/>
        <end position="28"/>
    </location>
</feature>
<dbReference type="InterPro" id="IPR036061">
    <property type="entry name" value="CheW-like_dom_sf"/>
</dbReference>
<dbReference type="SUPFAM" id="SSF50341">
    <property type="entry name" value="CheW-like"/>
    <property type="match status" value="1"/>
</dbReference>
<gene>
    <name evidence="3" type="ORF">KH315_11215</name>
</gene>
<dbReference type="EMBL" id="JAGZYH010000046">
    <property type="protein sequence ID" value="MBS6622713.1"/>
    <property type="molecule type" value="Genomic_DNA"/>
</dbReference>
<dbReference type="AlphaFoldDB" id="A0A9E1GLU3"/>
<accession>A0A9E1GLU3</accession>
<dbReference type="InterPro" id="IPR002545">
    <property type="entry name" value="CheW-lke_dom"/>
</dbReference>
<dbReference type="Gene3D" id="2.30.30.40">
    <property type="entry name" value="SH3 Domains"/>
    <property type="match status" value="1"/>
</dbReference>
<evidence type="ECO:0000313" key="4">
    <source>
        <dbReference type="Proteomes" id="UP000811365"/>
    </source>
</evidence>
<dbReference type="SMART" id="SM00260">
    <property type="entry name" value="CheW"/>
    <property type="match status" value="1"/>
</dbReference>
<reference evidence="3" key="1">
    <citation type="submission" date="2021-02" db="EMBL/GenBank/DDBJ databases">
        <title>Infant gut strain persistence is associated with maternal origin, phylogeny, and functional potential including surface adhesion and iron acquisition.</title>
        <authorList>
            <person name="Lou Y.C."/>
        </authorList>
    </citation>
    <scope>NUCLEOTIDE SEQUENCE</scope>
    <source>
        <strain evidence="3">L2_039_000G1_dasL2_039_000G1_maxbin2.maxbin.077</strain>
    </source>
</reference>
<dbReference type="GO" id="GO:0007165">
    <property type="term" value="P:signal transduction"/>
    <property type="evidence" value="ECO:0007669"/>
    <property type="project" value="InterPro"/>
</dbReference>
<name>A0A9E1GLU3_9FIRM</name>
<evidence type="ECO:0000256" key="1">
    <source>
        <dbReference type="SAM" id="Coils"/>
    </source>
</evidence>
<organism evidence="3 4">
    <name type="scientific">Faecalibacterium prausnitzii</name>
    <dbReference type="NCBI Taxonomy" id="853"/>
    <lineage>
        <taxon>Bacteria</taxon>
        <taxon>Bacillati</taxon>
        <taxon>Bacillota</taxon>
        <taxon>Clostridia</taxon>
        <taxon>Eubacteriales</taxon>
        <taxon>Oscillospiraceae</taxon>
        <taxon>Faecalibacterium</taxon>
    </lineage>
</organism>
<dbReference type="GO" id="GO:0006935">
    <property type="term" value="P:chemotaxis"/>
    <property type="evidence" value="ECO:0007669"/>
    <property type="project" value="InterPro"/>
</dbReference>
<dbReference type="Proteomes" id="UP000811365">
    <property type="component" value="Unassembled WGS sequence"/>
</dbReference>
<dbReference type="InterPro" id="IPR039315">
    <property type="entry name" value="CheW"/>
</dbReference>
<keyword evidence="1" id="KW-0175">Coiled coil</keyword>
<sequence length="203" mass="22692">MMGEQEKMDEIALQLSKLQNDQREEIEEYIKRLSGVQNAQEFISEKYLTFWCGEQLFGVCISQVVQIIQVPKITPIPDAPHYIKGVICMRDEVIPILDLRLRLGKPEIDYDSHTCVIIVTLQSGSLGLVVDFVNDVETIPDENIHIPIKQQDGSAAYLKGIVKSGSPTLLIDVDLLLGADEVETLLDASKAAQDNVEREKENA</sequence>
<dbReference type="Gene3D" id="2.40.50.180">
    <property type="entry name" value="CheA-289, Domain 4"/>
    <property type="match status" value="1"/>
</dbReference>
<dbReference type="PROSITE" id="PS50851">
    <property type="entry name" value="CHEW"/>
    <property type="match status" value="1"/>
</dbReference>
<proteinExistence type="predicted"/>
<dbReference type="GO" id="GO:0005829">
    <property type="term" value="C:cytosol"/>
    <property type="evidence" value="ECO:0007669"/>
    <property type="project" value="TreeGrafter"/>
</dbReference>
<dbReference type="Pfam" id="PF01584">
    <property type="entry name" value="CheW"/>
    <property type="match status" value="1"/>
</dbReference>
<evidence type="ECO:0000259" key="2">
    <source>
        <dbReference type="PROSITE" id="PS50851"/>
    </source>
</evidence>
<protein>
    <submittedName>
        <fullName evidence="3">Purine-binding chemotaxis protein CheW</fullName>
    </submittedName>
</protein>